<dbReference type="EMBL" id="VSSQ01046939">
    <property type="protein sequence ID" value="MPN00909.1"/>
    <property type="molecule type" value="Genomic_DNA"/>
</dbReference>
<accession>A0A645EID6</accession>
<organism evidence="2">
    <name type="scientific">bioreactor metagenome</name>
    <dbReference type="NCBI Taxonomy" id="1076179"/>
    <lineage>
        <taxon>unclassified sequences</taxon>
        <taxon>metagenomes</taxon>
        <taxon>ecological metagenomes</taxon>
    </lineage>
</organism>
<name>A0A645EID6_9ZZZZ</name>
<evidence type="ECO:0000256" key="1">
    <source>
        <dbReference type="SAM" id="MobiDB-lite"/>
    </source>
</evidence>
<feature type="region of interest" description="Disordered" evidence="1">
    <location>
        <begin position="57"/>
        <end position="131"/>
    </location>
</feature>
<feature type="compositionally biased region" description="Basic and acidic residues" evidence="1">
    <location>
        <begin position="80"/>
        <end position="100"/>
    </location>
</feature>
<comment type="caution">
    <text evidence="2">The sequence shown here is derived from an EMBL/GenBank/DDBJ whole genome shotgun (WGS) entry which is preliminary data.</text>
</comment>
<reference evidence="2" key="1">
    <citation type="submission" date="2019-08" db="EMBL/GenBank/DDBJ databases">
        <authorList>
            <person name="Kucharzyk K."/>
            <person name="Murdoch R.W."/>
            <person name="Higgins S."/>
            <person name="Loffler F."/>
        </authorList>
    </citation>
    <scope>NUCLEOTIDE SEQUENCE</scope>
</reference>
<protein>
    <submittedName>
        <fullName evidence="2">Uncharacterized protein</fullName>
    </submittedName>
</protein>
<dbReference type="AlphaFoldDB" id="A0A645EID6"/>
<proteinExistence type="predicted"/>
<sequence>MPRNMETGRGGLSQAGGGICRRFRYLGLYGDCRNRVGGRSAPRTAWFGVAESHDHQTQGDHLLHGHGLRSENLPGAGGKPGDRPFRLLRDQCDNHDKGEPCSEDWTPVTQQPGLLPVPGVRSRSADEDHPR</sequence>
<gene>
    <name evidence="2" type="ORF">SDC9_148107</name>
</gene>
<evidence type="ECO:0000313" key="2">
    <source>
        <dbReference type="EMBL" id="MPN00909.1"/>
    </source>
</evidence>